<protein>
    <recommendedName>
        <fullName evidence="2">DUF488 domain-containing protein</fullName>
    </recommendedName>
</protein>
<dbReference type="Pfam" id="PF22752">
    <property type="entry name" value="DUF488-N3i"/>
    <property type="match status" value="1"/>
</dbReference>
<dbReference type="EMBL" id="VSSQ01037295">
    <property type="protein sequence ID" value="MPM89939.1"/>
    <property type="molecule type" value="Genomic_DNA"/>
</dbReference>
<name>A0A645DKX2_9ZZZZ</name>
<dbReference type="PANTHER" id="PTHR36849:SF1">
    <property type="entry name" value="CYTOPLASMIC PROTEIN"/>
    <property type="match status" value="1"/>
</dbReference>
<evidence type="ECO:0000313" key="1">
    <source>
        <dbReference type="EMBL" id="MPM89939.1"/>
    </source>
</evidence>
<sequence length="116" mass="13437">MTVYLLKRIYEDVEDDDGYRVLVDRLWPRGVSKERAELDEWCTDVAPSTELRTWFGHRPERFDEFAARYRVELETSGAAAKFAKRMSGKPTVTLLIAAKDPVNNHGLVLQEMLKHL</sequence>
<reference evidence="1" key="1">
    <citation type="submission" date="2019-08" db="EMBL/GenBank/DDBJ databases">
        <authorList>
            <person name="Kucharzyk K."/>
            <person name="Murdoch R.W."/>
            <person name="Higgins S."/>
            <person name="Loffler F."/>
        </authorList>
    </citation>
    <scope>NUCLEOTIDE SEQUENCE</scope>
</reference>
<dbReference type="AlphaFoldDB" id="A0A645DKX2"/>
<proteinExistence type="predicted"/>
<evidence type="ECO:0008006" key="2">
    <source>
        <dbReference type="Google" id="ProtNLM"/>
    </source>
</evidence>
<dbReference type="InterPro" id="IPR052552">
    <property type="entry name" value="YeaO-like"/>
</dbReference>
<gene>
    <name evidence="1" type="ORF">SDC9_137054</name>
</gene>
<comment type="caution">
    <text evidence="1">The sequence shown here is derived from an EMBL/GenBank/DDBJ whole genome shotgun (WGS) entry which is preliminary data.</text>
</comment>
<organism evidence="1">
    <name type="scientific">bioreactor metagenome</name>
    <dbReference type="NCBI Taxonomy" id="1076179"/>
    <lineage>
        <taxon>unclassified sequences</taxon>
        <taxon>metagenomes</taxon>
        <taxon>ecological metagenomes</taxon>
    </lineage>
</organism>
<accession>A0A645DKX2</accession>
<dbReference type="PANTHER" id="PTHR36849">
    <property type="entry name" value="CYTOPLASMIC PROTEIN-RELATED"/>
    <property type="match status" value="1"/>
</dbReference>